<dbReference type="GO" id="GO:0016020">
    <property type="term" value="C:membrane"/>
    <property type="evidence" value="ECO:0007669"/>
    <property type="project" value="UniProtKB-SubCell"/>
</dbReference>
<evidence type="ECO:0000256" key="4">
    <source>
        <dbReference type="ARBA" id="ARBA00022553"/>
    </source>
</evidence>
<evidence type="ECO:0000256" key="7">
    <source>
        <dbReference type="ARBA" id="ARBA00022777"/>
    </source>
</evidence>
<evidence type="ECO:0000256" key="9">
    <source>
        <dbReference type="ARBA" id="ARBA00023012"/>
    </source>
</evidence>
<evidence type="ECO:0000259" key="14">
    <source>
        <dbReference type="PROSITE" id="PS50885"/>
    </source>
</evidence>
<feature type="region of interest" description="Disordered" evidence="11">
    <location>
        <begin position="56"/>
        <end position="77"/>
    </location>
</feature>
<keyword evidence="6 12" id="KW-0812">Transmembrane</keyword>
<feature type="domain" description="Histidine kinase" evidence="13">
    <location>
        <begin position="255"/>
        <end position="471"/>
    </location>
</feature>
<keyword evidence="5" id="KW-0808">Transferase</keyword>
<dbReference type="PANTHER" id="PTHR45436:SF5">
    <property type="entry name" value="SENSOR HISTIDINE KINASE TRCS"/>
    <property type="match status" value="1"/>
</dbReference>
<feature type="domain" description="HAMP" evidence="14">
    <location>
        <begin position="194"/>
        <end position="247"/>
    </location>
</feature>
<evidence type="ECO:0000256" key="12">
    <source>
        <dbReference type="SAM" id="Phobius"/>
    </source>
</evidence>
<dbReference type="EMBL" id="NIDE01000005">
    <property type="protein sequence ID" value="OWK41617.1"/>
    <property type="molecule type" value="Genomic_DNA"/>
</dbReference>
<comment type="subcellular location">
    <subcellularLocation>
        <location evidence="2">Membrane</location>
    </subcellularLocation>
</comment>
<dbReference type="OrthoDB" id="9786919at2"/>
<dbReference type="EC" id="2.7.13.3" evidence="3"/>
<dbReference type="Gene3D" id="3.30.565.10">
    <property type="entry name" value="Histidine kinase-like ATPase, C-terminal domain"/>
    <property type="match status" value="1"/>
</dbReference>
<dbReference type="Gene3D" id="6.10.340.10">
    <property type="match status" value="1"/>
</dbReference>
<keyword evidence="4" id="KW-0597">Phosphoprotein</keyword>
<evidence type="ECO:0000313" key="16">
    <source>
        <dbReference type="Proteomes" id="UP000214646"/>
    </source>
</evidence>
<comment type="catalytic activity">
    <reaction evidence="1">
        <text>ATP + protein L-histidine = ADP + protein N-phospho-L-histidine.</text>
        <dbReference type="EC" id="2.7.13.3"/>
    </reaction>
</comment>
<keyword evidence="10 12" id="KW-0472">Membrane</keyword>
<evidence type="ECO:0000256" key="5">
    <source>
        <dbReference type="ARBA" id="ARBA00022679"/>
    </source>
</evidence>
<evidence type="ECO:0000256" key="3">
    <source>
        <dbReference type="ARBA" id="ARBA00012438"/>
    </source>
</evidence>
<feature type="compositionally biased region" description="Basic and acidic residues" evidence="11">
    <location>
        <begin position="62"/>
        <end position="77"/>
    </location>
</feature>
<dbReference type="CDD" id="cd00082">
    <property type="entry name" value="HisKA"/>
    <property type="match status" value="1"/>
</dbReference>
<dbReference type="Proteomes" id="UP000214646">
    <property type="component" value="Unassembled WGS sequence"/>
</dbReference>
<evidence type="ECO:0000259" key="13">
    <source>
        <dbReference type="PROSITE" id="PS50109"/>
    </source>
</evidence>
<organism evidence="15 16">
    <name type="scientific">Fimbriiglobus ruber</name>
    <dbReference type="NCBI Taxonomy" id="1908690"/>
    <lineage>
        <taxon>Bacteria</taxon>
        <taxon>Pseudomonadati</taxon>
        <taxon>Planctomycetota</taxon>
        <taxon>Planctomycetia</taxon>
        <taxon>Gemmatales</taxon>
        <taxon>Gemmataceae</taxon>
        <taxon>Fimbriiglobus</taxon>
    </lineage>
</organism>
<keyword evidence="7 15" id="KW-0418">Kinase</keyword>
<dbReference type="AlphaFoldDB" id="A0A225DZS2"/>
<comment type="caution">
    <text evidence="15">The sequence shown here is derived from an EMBL/GenBank/DDBJ whole genome shotgun (WGS) entry which is preliminary data.</text>
</comment>
<dbReference type="PROSITE" id="PS50885">
    <property type="entry name" value="HAMP"/>
    <property type="match status" value="1"/>
</dbReference>
<evidence type="ECO:0000256" key="1">
    <source>
        <dbReference type="ARBA" id="ARBA00000085"/>
    </source>
</evidence>
<keyword evidence="9" id="KW-0902">Two-component regulatory system</keyword>
<evidence type="ECO:0000256" key="10">
    <source>
        <dbReference type="ARBA" id="ARBA00023136"/>
    </source>
</evidence>
<proteinExistence type="predicted"/>
<dbReference type="InterPro" id="IPR050428">
    <property type="entry name" value="TCS_sensor_his_kinase"/>
</dbReference>
<gene>
    <name evidence="15" type="ORF">FRUB_03695</name>
</gene>
<dbReference type="Gene3D" id="1.10.287.130">
    <property type="match status" value="1"/>
</dbReference>
<evidence type="ECO:0000256" key="11">
    <source>
        <dbReference type="SAM" id="MobiDB-lite"/>
    </source>
</evidence>
<dbReference type="InterPro" id="IPR004358">
    <property type="entry name" value="Sig_transdc_His_kin-like_C"/>
</dbReference>
<accession>A0A225DZS2</accession>
<reference evidence="16" key="1">
    <citation type="submission" date="2017-06" db="EMBL/GenBank/DDBJ databases">
        <title>Genome analysis of Fimbriiglobus ruber SP5, the first member of the order Planctomycetales with confirmed chitinolytic capability.</title>
        <authorList>
            <person name="Ravin N.V."/>
            <person name="Rakitin A.L."/>
            <person name="Ivanova A.A."/>
            <person name="Beletsky A.V."/>
            <person name="Kulichevskaya I.S."/>
            <person name="Mardanov A.V."/>
            <person name="Dedysh S.N."/>
        </authorList>
    </citation>
    <scope>NUCLEOTIDE SEQUENCE [LARGE SCALE GENOMIC DNA]</scope>
    <source>
        <strain evidence="16">SP5</strain>
    </source>
</reference>
<dbReference type="InterPro" id="IPR005467">
    <property type="entry name" value="His_kinase_dom"/>
</dbReference>
<dbReference type="Pfam" id="PF02518">
    <property type="entry name" value="HATPase_c"/>
    <property type="match status" value="1"/>
</dbReference>
<keyword evidence="16" id="KW-1185">Reference proteome</keyword>
<dbReference type="Pfam" id="PF00512">
    <property type="entry name" value="HisKA"/>
    <property type="match status" value="1"/>
</dbReference>
<dbReference type="InterPro" id="IPR036097">
    <property type="entry name" value="HisK_dim/P_sf"/>
</dbReference>
<dbReference type="SMART" id="SM00388">
    <property type="entry name" value="HisKA"/>
    <property type="match status" value="1"/>
</dbReference>
<dbReference type="InterPro" id="IPR003661">
    <property type="entry name" value="HisK_dim/P_dom"/>
</dbReference>
<name>A0A225DZS2_9BACT</name>
<dbReference type="PRINTS" id="PR00344">
    <property type="entry name" value="BCTRLSENSOR"/>
</dbReference>
<sequence length="483" mass="52498">MTLTGRLITFFLTGLAVVLVGFSGTLYLLARGHLARQRDDRLRATLDTLAASAELEPGGVEWEPHGRPPSSRPRDDEGAIRWAVTGPGGKILDRSTDPPEYAGLHVFDADTARPFWYDDPDGRRWRVGERRIDDRAPEQVSKEPSEKFHKYLILTAAVSGEPTEAVLTRLAAVLTGTSVVVWLVSLVGGRWVCRSALRPVTRMAADARAMTADDFTGRLPVPKTEDELAELGSAFNGLLDRVREAYERQRQFAGNASHQFRTPLAALLGQVEVCLRHPREPGEYQRVLSIALAQGRHLRQILDALLYLSRADADAAVTDLAPLDLARWAEDHLKDWAGHPRGADVRFEYAAVSPATIRAHAPLLGQLLDNLLDNACKYSQPGTPVVVRVLPGNGEVVLTVEDRGVGISPGDLARVFDPFFRSEAARTTGRPGVGLGLTIAQRICTLLGGRLTAESEPGVGSRFAVTFPLVPPLPPADIPPVTG</sequence>
<dbReference type="CDD" id="cd06225">
    <property type="entry name" value="HAMP"/>
    <property type="match status" value="1"/>
</dbReference>
<dbReference type="Pfam" id="PF00672">
    <property type="entry name" value="HAMP"/>
    <property type="match status" value="1"/>
</dbReference>
<dbReference type="PROSITE" id="PS50109">
    <property type="entry name" value="HIS_KIN"/>
    <property type="match status" value="1"/>
</dbReference>
<evidence type="ECO:0000256" key="8">
    <source>
        <dbReference type="ARBA" id="ARBA00022989"/>
    </source>
</evidence>
<feature type="transmembrane region" description="Helical" evidence="12">
    <location>
        <begin position="6"/>
        <end position="29"/>
    </location>
</feature>
<evidence type="ECO:0000313" key="15">
    <source>
        <dbReference type="EMBL" id="OWK41617.1"/>
    </source>
</evidence>
<dbReference type="InterPro" id="IPR003660">
    <property type="entry name" value="HAMP_dom"/>
</dbReference>
<evidence type="ECO:0000256" key="6">
    <source>
        <dbReference type="ARBA" id="ARBA00022692"/>
    </source>
</evidence>
<dbReference type="SUPFAM" id="SSF158472">
    <property type="entry name" value="HAMP domain-like"/>
    <property type="match status" value="1"/>
</dbReference>
<dbReference type="InterPro" id="IPR003594">
    <property type="entry name" value="HATPase_dom"/>
</dbReference>
<dbReference type="InterPro" id="IPR036890">
    <property type="entry name" value="HATPase_C_sf"/>
</dbReference>
<protein>
    <recommendedName>
        <fullName evidence="3">histidine kinase</fullName>
        <ecNumber evidence="3">2.7.13.3</ecNumber>
    </recommendedName>
</protein>
<dbReference type="PANTHER" id="PTHR45436">
    <property type="entry name" value="SENSOR HISTIDINE KINASE YKOH"/>
    <property type="match status" value="1"/>
</dbReference>
<dbReference type="SMART" id="SM00304">
    <property type="entry name" value="HAMP"/>
    <property type="match status" value="1"/>
</dbReference>
<dbReference type="GO" id="GO:0000155">
    <property type="term" value="F:phosphorelay sensor kinase activity"/>
    <property type="evidence" value="ECO:0007669"/>
    <property type="project" value="InterPro"/>
</dbReference>
<dbReference type="SUPFAM" id="SSF55874">
    <property type="entry name" value="ATPase domain of HSP90 chaperone/DNA topoisomerase II/histidine kinase"/>
    <property type="match status" value="1"/>
</dbReference>
<evidence type="ECO:0000256" key="2">
    <source>
        <dbReference type="ARBA" id="ARBA00004370"/>
    </source>
</evidence>
<dbReference type="RefSeq" id="WP_088254899.1">
    <property type="nucleotide sequence ID" value="NZ_NIDE01000005.1"/>
</dbReference>
<keyword evidence="8 12" id="KW-1133">Transmembrane helix</keyword>
<dbReference type="SUPFAM" id="SSF47384">
    <property type="entry name" value="Homodimeric domain of signal transducing histidine kinase"/>
    <property type="match status" value="1"/>
</dbReference>
<dbReference type="SMART" id="SM00387">
    <property type="entry name" value="HATPase_c"/>
    <property type="match status" value="1"/>
</dbReference>